<organism evidence="2 3">
    <name type="scientific">Seonamhaeicola algicola</name>
    <dbReference type="NCBI Taxonomy" id="1719036"/>
    <lineage>
        <taxon>Bacteria</taxon>
        <taxon>Pseudomonadati</taxon>
        <taxon>Bacteroidota</taxon>
        <taxon>Flavobacteriia</taxon>
        <taxon>Flavobacteriales</taxon>
        <taxon>Flavobacteriaceae</taxon>
    </lineage>
</organism>
<dbReference type="EMBL" id="VOSC01000007">
    <property type="protein sequence ID" value="TXE13948.1"/>
    <property type="molecule type" value="Genomic_DNA"/>
</dbReference>
<keyword evidence="3" id="KW-1185">Reference proteome</keyword>
<evidence type="ECO:0000313" key="2">
    <source>
        <dbReference type="EMBL" id="TXE13948.1"/>
    </source>
</evidence>
<protein>
    <recommendedName>
        <fullName evidence="4">C1q domain-containing protein</fullName>
    </recommendedName>
</protein>
<dbReference type="Proteomes" id="UP000321790">
    <property type="component" value="Unassembled WGS sequence"/>
</dbReference>
<proteinExistence type="predicted"/>
<dbReference type="AlphaFoldDB" id="A0A5C7AZB2"/>
<name>A0A5C7AZB2_9FLAO</name>
<dbReference type="Gene3D" id="2.60.120.40">
    <property type="match status" value="1"/>
</dbReference>
<evidence type="ECO:0008006" key="4">
    <source>
        <dbReference type="Google" id="ProtNLM"/>
    </source>
</evidence>
<feature type="signal peptide" evidence="1">
    <location>
        <begin position="1"/>
        <end position="17"/>
    </location>
</feature>
<dbReference type="InterPro" id="IPR008983">
    <property type="entry name" value="Tumour_necrosis_fac-like_dom"/>
</dbReference>
<evidence type="ECO:0000256" key="1">
    <source>
        <dbReference type="SAM" id="SignalP"/>
    </source>
</evidence>
<dbReference type="OrthoDB" id="1345111at2"/>
<dbReference type="SUPFAM" id="SSF49842">
    <property type="entry name" value="TNF-like"/>
    <property type="match status" value="1"/>
</dbReference>
<feature type="chain" id="PRO_5022933068" description="C1q domain-containing protein" evidence="1">
    <location>
        <begin position="18"/>
        <end position="224"/>
    </location>
</feature>
<keyword evidence="1" id="KW-0732">Signal</keyword>
<comment type="caution">
    <text evidence="2">The sequence shown here is derived from an EMBL/GenBank/DDBJ whole genome shotgun (WGS) entry which is preliminary data.</text>
</comment>
<sequence length="224" mass="24361">MSRTFIFFFLITINTFAQVGIGTTSPEATLDVNGNLKVRTTTLETNMEVIKDSIMVISRDGIVNRVEANDIVNAAIPSMVRASFSSATDVTHLITLSLGFGYTLVEFDNEIIDSNDEFDPATYTFTAKQNGIYHASAQIRINSTISADTDFGIGIYKNNVLVAEQSFTSVTVAMVNVTSPFRTVSTTIDLTVGDTITFKLAASLASVNILGKNSDSYCSIYQLR</sequence>
<gene>
    <name evidence="2" type="ORF">FUA26_02395</name>
</gene>
<dbReference type="RefSeq" id="WP_147131057.1">
    <property type="nucleotide sequence ID" value="NZ_VOSC01000007.1"/>
</dbReference>
<accession>A0A5C7AZB2</accession>
<evidence type="ECO:0000313" key="3">
    <source>
        <dbReference type="Proteomes" id="UP000321790"/>
    </source>
</evidence>
<reference evidence="3" key="1">
    <citation type="submission" date="2019-08" db="EMBL/GenBank/DDBJ databases">
        <title>Seonamhaeicola sediminis sp. nov., isolated from marine sediment.</title>
        <authorList>
            <person name="Cao W.R."/>
        </authorList>
    </citation>
    <scope>NUCLEOTIDE SEQUENCE [LARGE SCALE GENOMIC DNA]</scope>
    <source>
        <strain evidence="3">Gy8</strain>
    </source>
</reference>